<organism evidence="3 4">
    <name type="scientific">Anthostomella pinea</name>
    <dbReference type="NCBI Taxonomy" id="933095"/>
    <lineage>
        <taxon>Eukaryota</taxon>
        <taxon>Fungi</taxon>
        <taxon>Dikarya</taxon>
        <taxon>Ascomycota</taxon>
        <taxon>Pezizomycotina</taxon>
        <taxon>Sordariomycetes</taxon>
        <taxon>Xylariomycetidae</taxon>
        <taxon>Xylariales</taxon>
        <taxon>Xylariaceae</taxon>
        <taxon>Anthostomella</taxon>
    </lineage>
</organism>
<evidence type="ECO:0000313" key="3">
    <source>
        <dbReference type="EMBL" id="CAJ2505919.1"/>
    </source>
</evidence>
<keyword evidence="2" id="KW-0472">Membrane</keyword>
<feature type="transmembrane region" description="Helical" evidence="2">
    <location>
        <begin position="282"/>
        <end position="302"/>
    </location>
</feature>
<accession>A0AAI8VKB9</accession>
<keyword evidence="4" id="KW-1185">Reference proteome</keyword>
<evidence type="ECO:0000313" key="4">
    <source>
        <dbReference type="Proteomes" id="UP001295740"/>
    </source>
</evidence>
<feature type="transmembrane region" description="Helical" evidence="2">
    <location>
        <begin position="207"/>
        <end position="227"/>
    </location>
</feature>
<feature type="transmembrane region" description="Helical" evidence="2">
    <location>
        <begin position="126"/>
        <end position="150"/>
    </location>
</feature>
<reference evidence="3" key="1">
    <citation type="submission" date="2023-10" db="EMBL/GenBank/DDBJ databases">
        <authorList>
            <person name="Hackl T."/>
        </authorList>
    </citation>
    <scope>NUCLEOTIDE SEQUENCE</scope>
</reference>
<sequence>MEPIEEEPEQFPLDPDEEEEDEVGPEDEEEEDDDGLLNTNFTSRWQQWVRLVVYRGEPVVQEDEGEYDPDLWTEAMKPPLFPLNLEAQWLIAILIALVLIVHVELDTQWLLRNGHLHYAMRILFKTAMTLGISMFSVLAFEVVGNFAQVIKEWTFRSEFLYWIGQWLIVRWGWGRLDEDANPAHDEQGHFIWVADRNNLREPFRNTILGISNLIYSCLGILSLQSFYEATSEVARRILVPMLGFFSTRLQDFAASVPLIFALPTPGLDHHQGLRELFWEYGVPVWIQLLLAIFLWLLVFLFMSKSETTLMHGAGYYDHKFVLFYNLVRAAAMHLLAYTAYQLVCIWMVSGKLMLLGNHPYEPLLDNPLVQPSTASYHGSPVGAFLVIVAHHLLRRGLRLGVRLLSRFWTPYMVWLSLKTELGVEMTYDLWLRLLDHDLGVGTVDPDRTIISRAMMTLLFGLRSSWPARMRLGNVRDDP</sequence>
<feature type="compositionally biased region" description="Acidic residues" evidence="1">
    <location>
        <begin position="1"/>
        <end position="35"/>
    </location>
</feature>
<name>A0AAI8VKB9_9PEZI</name>
<proteinExistence type="predicted"/>
<dbReference type="EMBL" id="CAUWAG010000008">
    <property type="protein sequence ID" value="CAJ2505919.1"/>
    <property type="molecule type" value="Genomic_DNA"/>
</dbReference>
<keyword evidence="2" id="KW-1133">Transmembrane helix</keyword>
<dbReference type="Proteomes" id="UP001295740">
    <property type="component" value="Unassembled WGS sequence"/>
</dbReference>
<feature type="transmembrane region" description="Helical" evidence="2">
    <location>
        <begin position="334"/>
        <end position="354"/>
    </location>
</feature>
<gene>
    <name evidence="3" type="ORF">KHLLAP_LOCUS6387</name>
</gene>
<protein>
    <submittedName>
        <fullName evidence="3">Uu.00g000490.m01.CDS01</fullName>
    </submittedName>
</protein>
<feature type="region of interest" description="Disordered" evidence="1">
    <location>
        <begin position="1"/>
        <end position="37"/>
    </location>
</feature>
<keyword evidence="2" id="KW-0812">Transmembrane</keyword>
<evidence type="ECO:0000256" key="1">
    <source>
        <dbReference type="SAM" id="MobiDB-lite"/>
    </source>
</evidence>
<evidence type="ECO:0000256" key="2">
    <source>
        <dbReference type="SAM" id="Phobius"/>
    </source>
</evidence>
<dbReference type="AlphaFoldDB" id="A0AAI8VKB9"/>
<feature type="transmembrane region" description="Helical" evidence="2">
    <location>
        <begin position="87"/>
        <end position="105"/>
    </location>
</feature>
<comment type="caution">
    <text evidence="3">The sequence shown here is derived from an EMBL/GenBank/DDBJ whole genome shotgun (WGS) entry which is preliminary data.</text>
</comment>